<dbReference type="AlphaFoldDB" id="A0A7W7TYE9"/>
<dbReference type="InterPro" id="IPR051820">
    <property type="entry name" value="FAD-binding_MO"/>
</dbReference>
<proteinExistence type="inferred from homology"/>
<evidence type="ECO:0000256" key="4">
    <source>
        <dbReference type="ARBA" id="ARBA00022827"/>
    </source>
</evidence>
<dbReference type="Pfam" id="PF13738">
    <property type="entry name" value="Pyr_redox_3"/>
    <property type="match status" value="1"/>
</dbReference>
<reference evidence="8 9" key="1">
    <citation type="submission" date="2020-08" db="EMBL/GenBank/DDBJ databases">
        <title>Genomic Encyclopedia of Type Strains, Phase III (KMG-III): the genomes of soil and plant-associated and newly described type strains.</title>
        <authorList>
            <person name="Whitman W."/>
        </authorList>
    </citation>
    <scope>NUCLEOTIDE SEQUENCE [LARGE SCALE GENOMIC DNA]</scope>
    <source>
        <strain evidence="8 9">SFB5A</strain>
    </source>
</reference>
<organism evidence="8 9">
    <name type="scientific">Streptomyces nymphaeiformis</name>
    <dbReference type="NCBI Taxonomy" id="2663842"/>
    <lineage>
        <taxon>Bacteria</taxon>
        <taxon>Bacillati</taxon>
        <taxon>Actinomycetota</taxon>
        <taxon>Actinomycetes</taxon>
        <taxon>Kitasatosporales</taxon>
        <taxon>Streptomycetaceae</taxon>
        <taxon>Streptomyces</taxon>
    </lineage>
</organism>
<dbReference type="Proteomes" id="UP000582643">
    <property type="component" value="Unassembled WGS sequence"/>
</dbReference>
<dbReference type="FunFam" id="3.50.50.60:FF:000228">
    <property type="entry name" value="FAD-containing monooxygenase EthA"/>
    <property type="match status" value="1"/>
</dbReference>
<comment type="caution">
    <text evidence="8">The sequence shown here is derived from an EMBL/GenBank/DDBJ whole genome shotgun (WGS) entry which is preliminary data.</text>
</comment>
<keyword evidence="4" id="KW-0274">FAD</keyword>
<dbReference type="InterPro" id="IPR036188">
    <property type="entry name" value="FAD/NAD-bd_sf"/>
</dbReference>
<dbReference type="Gene3D" id="3.50.50.60">
    <property type="entry name" value="FAD/NAD(P)-binding domain"/>
    <property type="match status" value="2"/>
</dbReference>
<dbReference type="EMBL" id="JACHJY010000003">
    <property type="protein sequence ID" value="MBB4981674.1"/>
    <property type="molecule type" value="Genomic_DNA"/>
</dbReference>
<accession>A0A7W7TYE9</accession>
<sequence>MDQTIERVDVVIVGAGLSGIAAAVELKQTHPGRSFVMLEAREELGGTWDLFRYPGIRSDSDMFTLGYGFKPWTAEKSIASGEAILDYLKETVDEYGLAPHIRTGRRVLGADWSQDDRCWILEVAGPAGPETVACSYLYMAAGYYDHDSGHQPEFPGQAAFRGSIVHPQQWPAGLDCTGKRVVVIGSGATAITLVPALARTASKVTMVQRSPSYVAIDSDVDEQANRLRAEVGDHEAFTRIRLRNLRDQQVKYHFARTDPQAFKKHLFDEVEKIVGRDCREKHFTPAYEPWDQRVCLVPNGDLFHAVRDGRAEVVTGHIETFTESGLRMASGEEVPADVIVTATGLQLVTLGKIRFSTGGEPIDFSQTFTYKGVAFSGVPNLLMAFGYLNSSWTLRLELVNRFWSSLLTRMDELGATVVTPVLRDEDKDMPREPWVKDVSSGYLVRHMDDMPAQGDREPWINPQVHERTKDLLSGPFEDGVLRFA</sequence>
<evidence type="ECO:0000256" key="3">
    <source>
        <dbReference type="ARBA" id="ARBA00022630"/>
    </source>
</evidence>
<evidence type="ECO:0000256" key="2">
    <source>
        <dbReference type="ARBA" id="ARBA00010139"/>
    </source>
</evidence>
<dbReference type="PRINTS" id="PR00411">
    <property type="entry name" value="PNDRDTASEI"/>
</dbReference>
<evidence type="ECO:0000256" key="7">
    <source>
        <dbReference type="ARBA" id="ARBA00023033"/>
    </source>
</evidence>
<keyword evidence="7" id="KW-0503">Monooxygenase</keyword>
<dbReference type="GO" id="GO:0004497">
    <property type="term" value="F:monooxygenase activity"/>
    <property type="evidence" value="ECO:0007669"/>
    <property type="project" value="UniProtKB-KW"/>
</dbReference>
<evidence type="ECO:0000256" key="5">
    <source>
        <dbReference type="ARBA" id="ARBA00022857"/>
    </source>
</evidence>
<keyword evidence="9" id="KW-1185">Reference proteome</keyword>
<dbReference type="PANTHER" id="PTHR43872:SF1">
    <property type="entry name" value="MONOOXYGENASE, PUTATIVE (AFU_ORTHOLOGUE AFUA_8G02570)-RELATED"/>
    <property type="match status" value="1"/>
</dbReference>
<dbReference type="SUPFAM" id="SSF51905">
    <property type="entry name" value="FAD/NAD(P)-binding domain"/>
    <property type="match status" value="2"/>
</dbReference>
<comment type="cofactor">
    <cofactor evidence="1">
        <name>FAD</name>
        <dbReference type="ChEBI" id="CHEBI:57692"/>
    </cofactor>
</comment>
<protein>
    <submittedName>
        <fullName evidence="8">Cation diffusion facilitator CzcD-associated flavoprotein CzcO</fullName>
    </submittedName>
</protein>
<dbReference type="PRINTS" id="PR00368">
    <property type="entry name" value="FADPNR"/>
</dbReference>
<keyword evidence="3" id="KW-0285">Flavoprotein</keyword>
<gene>
    <name evidence="8" type="ORF">GGE06_002584</name>
</gene>
<comment type="similarity">
    <text evidence="2">Belongs to the FAD-binding monooxygenase family.</text>
</comment>
<evidence type="ECO:0000313" key="8">
    <source>
        <dbReference type="EMBL" id="MBB4981674.1"/>
    </source>
</evidence>
<keyword evidence="6" id="KW-0560">Oxidoreductase</keyword>
<name>A0A7W7TYE9_9ACTN</name>
<dbReference type="PANTHER" id="PTHR43872">
    <property type="entry name" value="MONOOXYGENASE, PUTATIVE (AFU_ORTHOLOGUE AFUA_8G02570)-RELATED"/>
    <property type="match status" value="1"/>
</dbReference>
<evidence type="ECO:0000313" key="9">
    <source>
        <dbReference type="Proteomes" id="UP000582643"/>
    </source>
</evidence>
<evidence type="ECO:0000256" key="1">
    <source>
        <dbReference type="ARBA" id="ARBA00001974"/>
    </source>
</evidence>
<dbReference type="RefSeq" id="WP_184930871.1">
    <property type="nucleotide sequence ID" value="NZ_JACHJY010000003.1"/>
</dbReference>
<evidence type="ECO:0000256" key="6">
    <source>
        <dbReference type="ARBA" id="ARBA00023002"/>
    </source>
</evidence>
<keyword evidence="5" id="KW-0521">NADP</keyword>